<sequence>MLAETTAKNKHHFEGEEA</sequence>
<gene>
    <name evidence="1" type="ORF">LE1-0062</name>
</gene>
<organism evidence="1 2">
    <name type="scientific">Leptospira phage LE1</name>
    <dbReference type="NCBI Taxonomy" id="137511"/>
    <lineage>
        <taxon>Viruses</taxon>
        <taxon>Duplodnaviria</taxon>
        <taxon>Heunggongvirae</taxon>
        <taxon>Uroviricota</taxon>
        <taxon>Caudoviricetes</taxon>
        <taxon>Saintgironsvirus</taxon>
        <taxon>Saintgironsvirus LE1</taxon>
    </lineage>
</organism>
<keyword evidence="2" id="KW-1185">Reference proteome</keyword>
<evidence type="ECO:0000313" key="1">
    <source>
        <dbReference type="EMBL" id="CAE14760.1"/>
    </source>
</evidence>
<protein>
    <submittedName>
        <fullName evidence="1">Uncharacterized protein</fullName>
    </submittedName>
</protein>
<dbReference type="Proteomes" id="UP000509470">
    <property type="component" value="Segment"/>
</dbReference>
<dbReference type="EMBL" id="BX571876">
    <property type="protein sequence ID" value="CAE14760.1"/>
    <property type="molecule type" value="Genomic_DNA"/>
</dbReference>
<accession>Q6NDY1</accession>
<name>Q6NDY1_9CAUD</name>
<proteinExistence type="predicted"/>
<evidence type="ECO:0000313" key="2">
    <source>
        <dbReference type="Proteomes" id="UP000509470"/>
    </source>
</evidence>
<reference evidence="2" key="1">
    <citation type="journal article" date="2000" name="J. Bacteriol.">
        <title>The LE1 bacteriophage replicates as a plasmid within Leptospira biflexa: construction of an L. biflexa-Escherichia coli shuttle vector.</title>
        <authorList>
            <person name="Saint Girons I."/>
            <person name="Bourhy P."/>
            <person name="Ottone C."/>
            <person name="Picardeau M."/>
            <person name="Yelton D."/>
            <person name="Hendrix R.W."/>
            <person name="Glaser P."/>
            <person name="Charon N."/>
        </authorList>
    </citation>
    <scope>NUCLEOTIDE SEQUENCE [LARGE SCALE GENOMIC DNA]</scope>
</reference>